<feature type="region of interest" description="Disordered" evidence="1">
    <location>
        <begin position="302"/>
        <end position="370"/>
    </location>
</feature>
<dbReference type="PANTHER" id="PTHR31972:SF3">
    <property type="entry name" value="OS09G0416600 PROTEIN"/>
    <property type="match status" value="1"/>
</dbReference>
<feature type="region of interest" description="Disordered" evidence="1">
    <location>
        <begin position="143"/>
        <end position="162"/>
    </location>
</feature>
<dbReference type="AlphaFoldDB" id="A0A427A7A4"/>
<evidence type="ECO:0000313" key="2">
    <source>
        <dbReference type="EMBL" id="RRT72051.1"/>
    </source>
</evidence>
<evidence type="ECO:0008006" key="4">
    <source>
        <dbReference type="Google" id="ProtNLM"/>
    </source>
</evidence>
<feature type="compositionally biased region" description="Low complexity" evidence="1">
    <location>
        <begin position="320"/>
        <end position="329"/>
    </location>
</feature>
<evidence type="ECO:0000313" key="3">
    <source>
        <dbReference type="Proteomes" id="UP000287651"/>
    </source>
</evidence>
<dbReference type="PANTHER" id="PTHR31972">
    <property type="entry name" value="EXPRESSED PROTEIN"/>
    <property type="match status" value="1"/>
</dbReference>
<dbReference type="Pfam" id="PF05910">
    <property type="entry name" value="DUF868"/>
    <property type="match status" value="1"/>
</dbReference>
<dbReference type="Proteomes" id="UP000287651">
    <property type="component" value="Unassembled WGS sequence"/>
</dbReference>
<feature type="compositionally biased region" description="Low complexity" evidence="1">
    <location>
        <begin position="345"/>
        <end position="362"/>
    </location>
</feature>
<proteinExistence type="predicted"/>
<dbReference type="EMBL" id="AMZH03003526">
    <property type="protein sequence ID" value="RRT72051.1"/>
    <property type="molecule type" value="Genomic_DNA"/>
</dbReference>
<organism evidence="2 3">
    <name type="scientific">Ensete ventricosum</name>
    <name type="common">Abyssinian banana</name>
    <name type="synonym">Musa ensete</name>
    <dbReference type="NCBI Taxonomy" id="4639"/>
    <lineage>
        <taxon>Eukaryota</taxon>
        <taxon>Viridiplantae</taxon>
        <taxon>Streptophyta</taxon>
        <taxon>Embryophyta</taxon>
        <taxon>Tracheophyta</taxon>
        <taxon>Spermatophyta</taxon>
        <taxon>Magnoliopsida</taxon>
        <taxon>Liliopsida</taxon>
        <taxon>Zingiberales</taxon>
        <taxon>Musaceae</taxon>
        <taxon>Ensete</taxon>
    </lineage>
</organism>
<dbReference type="InterPro" id="IPR008586">
    <property type="entry name" value="DUF868_pln"/>
</dbReference>
<protein>
    <recommendedName>
        <fullName evidence="4">DUF868 domain-containing protein</fullName>
    </recommendedName>
</protein>
<comment type="caution">
    <text evidence="2">The sequence shown here is derived from an EMBL/GenBank/DDBJ whole genome shotgun (WGS) entry which is preliminary data.</text>
</comment>
<name>A0A427A7A4_ENSVE</name>
<gene>
    <name evidence="2" type="ORF">B296_00034871</name>
</gene>
<accession>A0A427A7A4</accession>
<sequence>MPGRFLSCFGGGESSSSTAAGPSLTTSIYETRLGLAALTWSRGVLGVTLCADLYLSDEDEEPLRFRVRPWLLWKRRGSRRFRLRDHPRHRFVEFDWDLSRASFPPTGGGGWPEPVDGFFVAVAVDGEMLLVSGDLVEEAYQKTRAQRPKSPFRNPAPAARRERVVLGDSGGRRSYRTMVRFGGRAREISIDLGAKGREREAGMAVAVDGERVLHVRRLRWKFRGSEKVETECGARMQVSWDLHDWLFHPKDNAASSGGAAPATAESDRAVFVFRFQEEDPKPAEELFGTAFGGKQEGHFGDSVYKGTVHGGHSGKTKNWSESGSSNGGSVAERVKRRRRKNLLKTSSMSSSTSSASSASNSTVMEWASQEEVELQKPDGFSLLVYICKS</sequence>
<evidence type="ECO:0000256" key="1">
    <source>
        <dbReference type="SAM" id="MobiDB-lite"/>
    </source>
</evidence>
<reference evidence="2 3" key="1">
    <citation type="journal article" date="2014" name="Agronomy (Basel)">
        <title>A Draft Genome Sequence for Ensete ventricosum, the Drought-Tolerant Tree Against Hunger.</title>
        <authorList>
            <person name="Harrison J."/>
            <person name="Moore K.A."/>
            <person name="Paszkiewicz K."/>
            <person name="Jones T."/>
            <person name="Grant M."/>
            <person name="Ambacheew D."/>
            <person name="Muzemil S."/>
            <person name="Studholme D.J."/>
        </authorList>
    </citation>
    <scope>NUCLEOTIDE SEQUENCE [LARGE SCALE GENOMIC DNA]</scope>
</reference>